<protein>
    <submittedName>
        <fullName evidence="1">MarR family transcriptional regulator</fullName>
    </submittedName>
</protein>
<dbReference type="EMBL" id="VMTR01000061">
    <property type="protein sequence ID" value="TVT94766.1"/>
    <property type="molecule type" value="Genomic_DNA"/>
</dbReference>
<gene>
    <name evidence="1" type="ORF">FQA18_10025</name>
</gene>
<evidence type="ECO:0000313" key="2">
    <source>
        <dbReference type="Proteomes" id="UP000320212"/>
    </source>
</evidence>
<reference evidence="1 2" key="1">
    <citation type="submission" date="2019-07" db="EMBL/GenBank/DDBJ databases">
        <title>Draft genome sequence of Haloferax volcanii SS0101, isolated from salt farm in Samut Sakhon, Thailand.</title>
        <authorList>
            <person name="Wanthongcharoen S."/>
            <person name="Yamprayoonswat W."/>
            <person name="Ruangsuj P."/>
            <person name="Thongpramul N."/>
            <person name="Jumpathong W."/>
            <person name="Sittihan S."/>
            <person name="Kanjanavas P."/>
            <person name="Yasawong M."/>
        </authorList>
    </citation>
    <scope>NUCLEOTIDE SEQUENCE [LARGE SCALE GENOMIC DNA]</scope>
    <source>
        <strain evidence="1 2">SS0101</strain>
    </source>
</reference>
<dbReference type="Proteomes" id="UP000320212">
    <property type="component" value="Unassembled WGS sequence"/>
</dbReference>
<organism evidence="1 2">
    <name type="scientific">Haloferax volcanii</name>
    <name type="common">Halobacterium volcanii</name>
    <dbReference type="NCBI Taxonomy" id="2246"/>
    <lineage>
        <taxon>Archaea</taxon>
        <taxon>Methanobacteriati</taxon>
        <taxon>Methanobacteriota</taxon>
        <taxon>Stenosarchaea group</taxon>
        <taxon>Halobacteria</taxon>
        <taxon>Halobacteriales</taxon>
        <taxon>Haloferacaceae</taxon>
        <taxon>Haloferax</taxon>
    </lineage>
</organism>
<dbReference type="AlphaFoldDB" id="A0A558GAJ3"/>
<proteinExistence type="predicted"/>
<comment type="caution">
    <text evidence="1">The sequence shown here is derived from an EMBL/GenBank/DDBJ whole genome shotgun (WGS) entry which is preliminary data.</text>
</comment>
<evidence type="ECO:0000313" key="1">
    <source>
        <dbReference type="EMBL" id="TVT94766.1"/>
    </source>
</evidence>
<accession>A0A558GAJ3</accession>
<name>A0A558GAJ3_HALVO</name>
<sequence>MVNERYEPNEREEVVLQLFKQGRRSGSPWGRVNPLYLREHSDLEKGQVEYALRNLTNAGWVTQLNQGGLYELVEDPREDPRE</sequence>
<dbReference type="RefSeq" id="WP_144858752.1">
    <property type="nucleotide sequence ID" value="NZ_VMTR01000061.1"/>
</dbReference>